<dbReference type="KEGG" id="nsa:Nitsa_1713"/>
<organism evidence="3 4">
    <name type="scientific">Nitratifractor salsuginis (strain DSM 16511 / JCM 12458 / E9I37-1)</name>
    <dbReference type="NCBI Taxonomy" id="749222"/>
    <lineage>
        <taxon>Bacteria</taxon>
        <taxon>Pseudomonadati</taxon>
        <taxon>Campylobacterota</taxon>
        <taxon>Epsilonproteobacteria</taxon>
        <taxon>Campylobacterales</taxon>
        <taxon>Sulfurovaceae</taxon>
        <taxon>Nitratifractor</taxon>
    </lineage>
</organism>
<evidence type="ECO:0000313" key="3">
    <source>
        <dbReference type="EMBL" id="ADV46959.1"/>
    </source>
</evidence>
<reference evidence="4" key="2">
    <citation type="submission" date="2011-01" db="EMBL/GenBank/DDBJ databases">
        <title>The complete genome of Nitratifractor salsuginis DSM 16511.</title>
        <authorList>
            <consortium name="US DOE Joint Genome Institute (JGI-PGF)"/>
            <person name="Lucas S."/>
            <person name="Copeland A."/>
            <person name="Lapidus A."/>
            <person name="Bruce D."/>
            <person name="Goodwin L."/>
            <person name="Pitluck S."/>
            <person name="Kyrpides N."/>
            <person name="Mavromatis K."/>
            <person name="Ivanova N."/>
            <person name="Mikhailova N."/>
            <person name="Zeytun A."/>
            <person name="Detter J.C."/>
            <person name="Tapia R."/>
            <person name="Han C."/>
            <person name="Land M."/>
            <person name="Hauser L."/>
            <person name="Markowitz V."/>
            <person name="Cheng J.-F."/>
            <person name="Hugenholtz P."/>
            <person name="Woyke T."/>
            <person name="Wu D."/>
            <person name="Tindall B."/>
            <person name="Schuetze A."/>
            <person name="Brambilla E."/>
            <person name="Klenk H.-P."/>
            <person name="Eisen J.A."/>
        </authorList>
    </citation>
    <scope>NUCLEOTIDE SEQUENCE [LARGE SCALE GENOMIC DNA]</scope>
    <source>
        <strain evidence="4">DSM 16511 / JCM 12458 / E9I37-1</strain>
    </source>
</reference>
<dbReference type="RefSeq" id="WP_013554644.1">
    <property type="nucleotide sequence ID" value="NC_014935.1"/>
</dbReference>
<dbReference type="InterPro" id="IPR003331">
    <property type="entry name" value="UDP_GlcNAc_Epimerase_2_dom"/>
</dbReference>
<dbReference type="EMBL" id="CP002452">
    <property type="protein sequence ID" value="ADV46959.1"/>
    <property type="molecule type" value="Genomic_DNA"/>
</dbReference>
<dbReference type="SUPFAM" id="SSF53756">
    <property type="entry name" value="UDP-Glycosyltransferase/glycogen phosphorylase"/>
    <property type="match status" value="1"/>
</dbReference>
<dbReference type="STRING" id="749222.Nitsa_1713"/>
<keyword evidence="1 3" id="KW-0413">Isomerase</keyword>
<dbReference type="CDD" id="cd03786">
    <property type="entry name" value="GTB_UDP-GlcNAc_2-Epimerase"/>
    <property type="match status" value="1"/>
</dbReference>
<evidence type="ECO:0000259" key="2">
    <source>
        <dbReference type="Pfam" id="PF02350"/>
    </source>
</evidence>
<reference evidence="3 4" key="1">
    <citation type="journal article" date="2011" name="Stand. Genomic Sci.">
        <title>Complete genome sequence of Nitratifractor salsuginis type strain (E9I37-1).</title>
        <authorList>
            <person name="Anderson I."/>
            <person name="Sikorski J."/>
            <person name="Zeytun A."/>
            <person name="Nolan M."/>
            <person name="Lapidus A."/>
            <person name="Lucas S."/>
            <person name="Hammon N."/>
            <person name="Deshpande S."/>
            <person name="Cheng J.F."/>
            <person name="Tapia R."/>
            <person name="Han C."/>
            <person name="Goodwin L."/>
            <person name="Pitluck S."/>
            <person name="Liolios K."/>
            <person name="Pagani I."/>
            <person name="Ivanova N."/>
            <person name="Huntemann M."/>
            <person name="Mavromatis K."/>
            <person name="Ovchinikova G."/>
            <person name="Pati A."/>
            <person name="Chen A."/>
            <person name="Palaniappan K."/>
            <person name="Land M."/>
            <person name="Hauser L."/>
            <person name="Brambilla E.M."/>
            <person name="Ngatchou-Djao O.D."/>
            <person name="Rohde M."/>
            <person name="Tindall B.J."/>
            <person name="Goker M."/>
            <person name="Detter J.C."/>
            <person name="Woyke T."/>
            <person name="Bristow J."/>
            <person name="Eisen J.A."/>
            <person name="Markowitz V."/>
            <person name="Hugenholtz P."/>
            <person name="Klenk H.P."/>
            <person name="Kyrpides N.C."/>
        </authorList>
    </citation>
    <scope>NUCLEOTIDE SEQUENCE [LARGE SCALE GENOMIC DNA]</scope>
    <source>
        <strain evidence="4">DSM 16511 / JCM 12458 / E9I37-1</strain>
    </source>
</reference>
<gene>
    <name evidence="3" type="ordered locus">Nitsa_1713</name>
</gene>
<dbReference type="AlphaFoldDB" id="E6X197"/>
<comment type="similarity">
    <text evidence="1">Belongs to the UDP-N-acetylglucosamine 2-epimerase family.</text>
</comment>
<evidence type="ECO:0000256" key="1">
    <source>
        <dbReference type="RuleBase" id="RU003513"/>
    </source>
</evidence>
<name>E6X197_NITSE</name>
<dbReference type="HOGENOM" id="CLU_041674_0_1_7"/>
<dbReference type="NCBIfam" id="TIGR00236">
    <property type="entry name" value="wecB"/>
    <property type="match status" value="1"/>
</dbReference>
<sequence>MKIISVVGARPNFMKIAPFINAIRKHNVNTGNEAIEHLLVHTGQHYDERMSKVFFESLGIPEADIHLGIGSGSHAEQVGNTMIAFEKVLREERPDWVVVVGDVNATLACAVTAKKEHIRVCHIEAGLRSGDMDMPEEINRLVTDRLSDLLLTPDRLSNENLRKEGVPEEKIRFVGNIMIDTLEANRQKAAALDVGTIIRDNLLESRTELPDKVESFSILTMHRPSNVDRKEVLEPIIDFLLDEVCAREVLIWPIHPRTRKQLERFGLWDRVTAEPNLILLHPVNYYEMLKLNMEANTMLTDSGGLQEECCVLGTPCMTLRWNTERPITLREHGGASILVGNAVDKIRRAYKELSQSTRKPQRPELWDGQTAQRCLDALLEAQG</sequence>
<proteinExistence type="inferred from homology"/>
<feature type="domain" description="UDP-N-acetylglucosamine 2-epimerase" evidence="2">
    <location>
        <begin position="32"/>
        <end position="378"/>
    </location>
</feature>
<evidence type="ECO:0000313" key="4">
    <source>
        <dbReference type="Proteomes" id="UP000008633"/>
    </source>
</evidence>
<dbReference type="eggNOG" id="COG0381">
    <property type="taxonomic scope" value="Bacteria"/>
</dbReference>
<dbReference type="Proteomes" id="UP000008633">
    <property type="component" value="Chromosome"/>
</dbReference>
<dbReference type="InterPro" id="IPR029767">
    <property type="entry name" value="WecB-like"/>
</dbReference>
<dbReference type="OrthoDB" id="9803238at2"/>
<dbReference type="PANTHER" id="PTHR43174">
    <property type="entry name" value="UDP-N-ACETYLGLUCOSAMINE 2-EPIMERASE"/>
    <property type="match status" value="1"/>
</dbReference>
<accession>E6X197</accession>
<protein>
    <submittedName>
        <fullName evidence="3">UDP-N-acetylglucosamine 2-epimerase</fullName>
        <ecNumber evidence="3">5.1.3.14</ecNumber>
    </submittedName>
</protein>
<dbReference type="Gene3D" id="3.40.50.2000">
    <property type="entry name" value="Glycogen Phosphorylase B"/>
    <property type="match status" value="2"/>
</dbReference>
<dbReference type="EC" id="5.1.3.14" evidence="3"/>
<dbReference type="PANTHER" id="PTHR43174:SF1">
    <property type="entry name" value="UDP-N-ACETYLGLUCOSAMINE 2-EPIMERASE"/>
    <property type="match status" value="1"/>
</dbReference>
<dbReference type="GO" id="GO:0008761">
    <property type="term" value="F:UDP-N-acetylglucosamine 2-epimerase activity"/>
    <property type="evidence" value="ECO:0007669"/>
    <property type="project" value="UniProtKB-EC"/>
</dbReference>
<keyword evidence="4" id="KW-1185">Reference proteome</keyword>
<dbReference type="Pfam" id="PF02350">
    <property type="entry name" value="Epimerase_2"/>
    <property type="match status" value="1"/>
</dbReference>